<protein>
    <recommendedName>
        <fullName evidence="6">Protein kinase domain-containing protein</fullName>
    </recommendedName>
</protein>
<keyword evidence="1" id="KW-0808">Transferase</keyword>
<keyword evidence="8" id="KW-1185">Reference proteome</keyword>
<dbReference type="PROSITE" id="PS00108">
    <property type="entry name" value="PROTEIN_KINASE_ST"/>
    <property type="match status" value="1"/>
</dbReference>
<dbReference type="PANTHER" id="PTHR24348">
    <property type="entry name" value="SERINE/THREONINE-PROTEIN KINASE UNC-51-RELATED"/>
    <property type="match status" value="1"/>
</dbReference>
<accession>A0A9W6ZWC9</accession>
<dbReference type="OrthoDB" id="206393at2759"/>
<dbReference type="SMART" id="SM00220">
    <property type="entry name" value="S_TKc"/>
    <property type="match status" value="1"/>
</dbReference>
<dbReference type="InterPro" id="IPR011009">
    <property type="entry name" value="Kinase-like_dom_sf"/>
</dbReference>
<dbReference type="GO" id="GO:0000045">
    <property type="term" value="P:autophagosome assembly"/>
    <property type="evidence" value="ECO:0007669"/>
    <property type="project" value="TreeGrafter"/>
</dbReference>
<dbReference type="GO" id="GO:0016020">
    <property type="term" value="C:membrane"/>
    <property type="evidence" value="ECO:0007669"/>
    <property type="project" value="TreeGrafter"/>
</dbReference>
<feature type="compositionally biased region" description="Polar residues" evidence="5">
    <location>
        <begin position="226"/>
        <end position="237"/>
    </location>
</feature>
<feature type="region of interest" description="Disordered" evidence="5">
    <location>
        <begin position="176"/>
        <end position="237"/>
    </location>
</feature>
<reference evidence="8" key="1">
    <citation type="journal article" date="2023" name="Commun. Biol.">
        <title>Genome analysis of Parmales, the sister group of diatoms, reveals the evolutionary specialization of diatoms from phago-mixotrophs to photoautotrophs.</title>
        <authorList>
            <person name="Ban H."/>
            <person name="Sato S."/>
            <person name="Yoshikawa S."/>
            <person name="Yamada K."/>
            <person name="Nakamura Y."/>
            <person name="Ichinomiya M."/>
            <person name="Sato N."/>
            <person name="Blanc-Mathieu R."/>
            <person name="Endo H."/>
            <person name="Kuwata A."/>
            <person name="Ogata H."/>
        </authorList>
    </citation>
    <scope>NUCLEOTIDE SEQUENCE [LARGE SCALE GENOMIC DNA]</scope>
    <source>
        <strain evidence="8">NIES 3701</strain>
    </source>
</reference>
<dbReference type="PROSITE" id="PS50011">
    <property type="entry name" value="PROTEIN_KINASE_DOM"/>
    <property type="match status" value="1"/>
</dbReference>
<evidence type="ECO:0000256" key="1">
    <source>
        <dbReference type="ARBA" id="ARBA00022679"/>
    </source>
</evidence>
<dbReference type="GO" id="GO:0005776">
    <property type="term" value="C:autophagosome"/>
    <property type="evidence" value="ECO:0007669"/>
    <property type="project" value="TreeGrafter"/>
</dbReference>
<dbReference type="Gene3D" id="1.10.510.10">
    <property type="entry name" value="Transferase(Phosphotransferase) domain 1"/>
    <property type="match status" value="1"/>
</dbReference>
<dbReference type="AlphaFoldDB" id="A0A9W6ZWC9"/>
<dbReference type="Pfam" id="PF00069">
    <property type="entry name" value="Pkinase"/>
    <property type="match status" value="1"/>
</dbReference>
<sequence>MQPGDTSPSLPPLGKNASSPALDKLIGDPQLKSGCHGHEEKAFKPLRLSQAEIPPIEQVSLDGLGLSYDGESNISVYHLRMTCGSCLAIIQLLNSTLGNCSNLVTGLISVSRCPDASYKCKVVVEGDETMLQAFAMTLSESPQVTNIEYKAGTTGSSRFYEDFTLHLPHQDMVEACSGSDGRGYSPSPPIVSPHAPQNSPASGAGSSVRGVGGVKGRVVGPESPVGGSSRNASTSPLGNFKKLQTIQANANKFVFKVSDSFDGTSHIMKETTCMESSDKQNTMNEFKIIEEVHKRGNVPGIVSTPIMFEEDVRSSMIYKMYKMDLFNFLGIYCRKHRVGGVPESMAVVWLSQLLSSLRVLVRTNIIHRDLKLENILLDEFSNVVMTDFELAHQFSDPSNPSTGRGVEIVGTPMYIPPEVGKQEIVDPQKNDIWSLGVIAWELVCESNPWGLFVDKMHPSKIMEHTNKSRGPGKKPKNMSEQYYNFISNLICPLEQRFTVEQAIRHQIFADVDFDNIDTLFPKNMPHHQLMCNVELLGKHGLKGDVGKAASLDDSIAEQQPQDGQKRTPESRNFCRSLEKRPRITGNELSDSSGRESVSSIEMYTGKSGALRREYDKFKLWQRKQNKVMGVRNAILTQNQELKESQLKTGLKERAEFLSEVEVGKANKEEKKRGGLFAYLPMGSKAKKGTAPKGGRVIG</sequence>
<evidence type="ECO:0000259" key="6">
    <source>
        <dbReference type="PROSITE" id="PS50011"/>
    </source>
</evidence>
<dbReference type="InterPro" id="IPR008271">
    <property type="entry name" value="Ser/Thr_kinase_AS"/>
</dbReference>
<keyword evidence="2" id="KW-0547">Nucleotide-binding</keyword>
<comment type="caution">
    <text evidence="7">The sequence shown here is derived from an EMBL/GenBank/DDBJ whole genome shotgun (WGS) entry which is preliminary data.</text>
</comment>
<evidence type="ECO:0000313" key="7">
    <source>
        <dbReference type="EMBL" id="GMH57699.1"/>
    </source>
</evidence>
<feature type="compositionally biased region" description="Polar residues" evidence="5">
    <location>
        <begin position="586"/>
        <end position="600"/>
    </location>
</feature>
<evidence type="ECO:0000256" key="4">
    <source>
        <dbReference type="ARBA" id="ARBA00022840"/>
    </source>
</evidence>
<dbReference type="InterPro" id="IPR000719">
    <property type="entry name" value="Prot_kinase_dom"/>
</dbReference>
<keyword evidence="3" id="KW-0418">Kinase</keyword>
<feature type="region of interest" description="Disordered" evidence="5">
    <location>
        <begin position="1"/>
        <end position="23"/>
    </location>
</feature>
<dbReference type="Proteomes" id="UP001165085">
    <property type="component" value="Unassembled WGS sequence"/>
</dbReference>
<dbReference type="EMBL" id="BRXY01000048">
    <property type="protein sequence ID" value="GMH57699.1"/>
    <property type="molecule type" value="Genomic_DNA"/>
</dbReference>
<dbReference type="GO" id="GO:0010506">
    <property type="term" value="P:regulation of autophagy"/>
    <property type="evidence" value="ECO:0007669"/>
    <property type="project" value="InterPro"/>
</dbReference>
<dbReference type="GO" id="GO:0005829">
    <property type="term" value="C:cytosol"/>
    <property type="evidence" value="ECO:0007669"/>
    <property type="project" value="TreeGrafter"/>
</dbReference>
<evidence type="ECO:0000313" key="8">
    <source>
        <dbReference type="Proteomes" id="UP001165085"/>
    </source>
</evidence>
<dbReference type="PANTHER" id="PTHR24348:SF22">
    <property type="entry name" value="NON-SPECIFIC SERINE_THREONINE PROTEIN KINASE"/>
    <property type="match status" value="1"/>
</dbReference>
<dbReference type="SUPFAM" id="SSF56112">
    <property type="entry name" value="Protein kinase-like (PK-like)"/>
    <property type="match status" value="1"/>
</dbReference>
<evidence type="ECO:0000256" key="5">
    <source>
        <dbReference type="SAM" id="MobiDB-lite"/>
    </source>
</evidence>
<keyword evidence="4" id="KW-0067">ATP-binding</keyword>
<dbReference type="CDD" id="cd00180">
    <property type="entry name" value="PKc"/>
    <property type="match status" value="1"/>
</dbReference>
<evidence type="ECO:0000256" key="3">
    <source>
        <dbReference type="ARBA" id="ARBA00022777"/>
    </source>
</evidence>
<dbReference type="GO" id="GO:0000407">
    <property type="term" value="C:phagophore assembly site"/>
    <property type="evidence" value="ECO:0007669"/>
    <property type="project" value="TreeGrafter"/>
</dbReference>
<evidence type="ECO:0000256" key="2">
    <source>
        <dbReference type="ARBA" id="ARBA00022741"/>
    </source>
</evidence>
<dbReference type="InterPro" id="IPR045269">
    <property type="entry name" value="Atg1-like"/>
</dbReference>
<feature type="domain" description="Protein kinase" evidence="6">
    <location>
        <begin position="240"/>
        <end position="508"/>
    </location>
</feature>
<feature type="compositionally biased region" description="Low complexity" evidence="5">
    <location>
        <begin position="199"/>
        <end position="209"/>
    </location>
</feature>
<feature type="region of interest" description="Disordered" evidence="5">
    <location>
        <begin position="555"/>
        <end position="600"/>
    </location>
</feature>
<organism evidence="7 8">
    <name type="scientific">Triparma strigata</name>
    <dbReference type="NCBI Taxonomy" id="1606541"/>
    <lineage>
        <taxon>Eukaryota</taxon>
        <taxon>Sar</taxon>
        <taxon>Stramenopiles</taxon>
        <taxon>Ochrophyta</taxon>
        <taxon>Bolidophyceae</taxon>
        <taxon>Parmales</taxon>
        <taxon>Triparmaceae</taxon>
        <taxon>Triparma</taxon>
    </lineage>
</organism>
<name>A0A9W6ZWC9_9STRA</name>
<dbReference type="GO" id="GO:0005524">
    <property type="term" value="F:ATP binding"/>
    <property type="evidence" value="ECO:0007669"/>
    <property type="project" value="UniProtKB-KW"/>
</dbReference>
<proteinExistence type="predicted"/>
<gene>
    <name evidence="7" type="ORF">TrST_g2341</name>
</gene>
<dbReference type="GO" id="GO:0004674">
    <property type="term" value="F:protein serine/threonine kinase activity"/>
    <property type="evidence" value="ECO:0007669"/>
    <property type="project" value="InterPro"/>
</dbReference>